<keyword evidence="4" id="KW-0410">Iron transport</keyword>
<feature type="domain" description="TonB-dependent receptor-like beta-barrel" evidence="14">
    <location>
        <begin position="339"/>
        <end position="771"/>
    </location>
</feature>
<dbReference type="InterPro" id="IPR039426">
    <property type="entry name" value="TonB-dep_rcpt-like"/>
</dbReference>
<evidence type="ECO:0000256" key="12">
    <source>
        <dbReference type="RuleBase" id="RU003357"/>
    </source>
</evidence>
<evidence type="ECO:0000256" key="4">
    <source>
        <dbReference type="ARBA" id="ARBA00022496"/>
    </source>
</evidence>
<evidence type="ECO:0000313" key="17">
    <source>
        <dbReference type="Proteomes" id="UP000538566"/>
    </source>
</evidence>
<keyword evidence="16" id="KW-0675">Receptor</keyword>
<keyword evidence="2 11" id="KW-0813">Transport</keyword>
<dbReference type="PROSITE" id="PS52016">
    <property type="entry name" value="TONB_DEPENDENT_REC_3"/>
    <property type="match status" value="1"/>
</dbReference>
<keyword evidence="9 11" id="KW-0472">Membrane</keyword>
<dbReference type="InterPro" id="IPR012910">
    <property type="entry name" value="Plug_dom"/>
</dbReference>
<reference evidence="16 17" key="1">
    <citation type="submission" date="2020-08" db="EMBL/GenBank/DDBJ databases">
        <title>Genomic Encyclopedia of Type Strains, Phase IV (KMG-IV): sequencing the most valuable type-strain genomes for metagenomic binning, comparative biology and taxonomic classification.</title>
        <authorList>
            <person name="Goeker M."/>
        </authorList>
    </citation>
    <scope>NUCLEOTIDE SEQUENCE [LARGE SCALE GENOMIC DNA]</scope>
    <source>
        <strain evidence="16 17">DSM 17507</strain>
    </source>
</reference>
<feature type="domain" description="TonB-dependent receptor plug" evidence="15">
    <location>
        <begin position="63"/>
        <end position="170"/>
    </location>
</feature>
<evidence type="ECO:0000256" key="5">
    <source>
        <dbReference type="ARBA" id="ARBA00022692"/>
    </source>
</evidence>
<dbReference type="AlphaFoldDB" id="A0A7W7AA21"/>
<protein>
    <submittedName>
        <fullName evidence="16">Outer membrane receptor protein involved in Fe transport</fullName>
    </submittedName>
</protein>
<comment type="caution">
    <text evidence="16">The sequence shown here is derived from an EMBL/GenBank/DDBJ whole genome shotgun (WGS) entry which is preliminary data.</text>
</comment>
<dbReference type="PANTHER" id="PTHR32552">
    <property type="entry name" value="FERRICHROME IRON RECEPTOR-RELATED"/>
    <property type="match status" value="1"/>
</dbReference>
<comment type="similarity">
    <text evidence="11 12">Belongs to the TonB-dependent receptor family.</text>
</comment>
<comment type="subcellular location">
    <subcellularLocation>
        <location evidence="1 11">Cell outer membrane</location>
        <topology evidence="1 11">Multi-pass membrane protein</topology>
    </subcellularLocation>
</comment>
<keyword evidence="10 11" id="KW-0998">Cell outer membrane</keyword>
<keyword evidence="8 12" id="KW-0798">TonB box</keyword>
<dbReference type="InterPro" id="IPR036942">
    <property type="entry name" value="Beta-barrel_TonB_sf"/>
</dbReference>
<dbReference type="RefSeq" id="WP_144905178.1">
    <property type="nucleotide sequence ID" value="NZ_JACHOA010000002.1"/>
</dbReference>
<proteinExistence type="inferred from homology"/>
<organism evidence="16 17">
    <name type="scientific">Novosphingobium taihuense</name>
    <dbReference type="NCBI Taxonomy" id="260085"/>
    <lineage>
        <taxon>Bacteria</taxon>
        <taxon>Pseudomonadati</taxon>
        <taxon>Pseudomonadota</taxon>
        <taxon>Alphaproteobacteria</taxon>
        <taxon>Sphingomonadales</taxon>
        <taxon>Sphingomonadaceae</taxon>
        <taxon>Novosphingobium</taxon>
    </lineage>
</organism>
<evidence type="ECO:0000259" key="14">
    <source>
        <dbReference type="Pfam" id="PF00593"/>
    </source>
</evidence>
<evidence type="ECO:0000256" key="11">
    <source>
        <dbReference type="PROSITE-ProRule" id="PRU01360"/>
    </source>
</evidence>
<evidence type="ECO:0000256" key="3">
    <source>
        <dbReference type="ARBA" id="ARBA00022452"/>
    </source>
</evidence>
<dbReference type="OrthoDB" id="7223550at2"/>
<dbReference type="SUPFAM" id="SSF56935">
    <property type="entry name" value="Porins"/>
    <property type="match status" value="1"/>
</dbReference>
<evidence type="ECO:0000256" key="1">
    <source>
        <dbReference type="ARBA" id="ARBA00004571"/>
    </source>
</evidence>
<dbReference type="GO" id="GO:0009279">
    <property type="term" value="C:cell outer membrane"/>
    <property type="evidence" value="ECO:0007669"/>
    <property type="project" value="UniProtKB-SubCell"/>
</dbReference>
<evidence type="ECO:0000256" key="9">
    <source>
        <dbReference type="ARBA" id="ARBA00023136"/>
    </source>
</evidence>
<evidence type="ECO:0000256" key="13">
    <source>
        <dbReference type="SAM" id="SignalP"/>
    </source>
</evidence>
<keyword evidence="7" id="KW-0406">Ion transport</keyword>
<feature type="signal peptide" evidence="13">
    <location>
        <begin position="1"/>
        <end position="30"/>
    </location>
</feature>
<feature type="chain" id="PRO_5030541391" evidence="13">
    <location>
        <begin position="31"/>
        <end position="819"/>
    </location>
</feature>
<dbReference type="Proteomes" id="UP000538566">
    <property type="component" value="Unassembled WGS sequence"/>
</dbReference>
<evidence type="ECO:0000256" key="10">
    <source>
        <dbReference type="ARBA" id="ARBA00023237"/>
    </source>
</evidence>
<accession>A0A7W7AA21</accession>
<dbReference type="GO" id="GO:0006826">
    <property type="term" value="P:iron ion transport"/>
    <property type="evidence" value="ECO:0007669"/>
    <property type="project" value="UniProtKB-KW"/>
</dbReference>
<evidence type="ECO:0000256" key="7">
    <source>
        <dbReference type="ARBA" id="ARBA00023065"/>
    </source>
</evidence>
<keyword evidence="17" id="KW-1185">Reference proteome</keyword>
<sequence length="819" mass="87378">MKYGNALLALKLGTAMGSTLMLVHAVPALAADEPQPAASAAAEADAATTEEIVVSARRRAERLIDAPVAITAVTGDTLSQYQATRVSDIATLVPSLIAGKAASGSSASVFLRGVGSTALSAGFDQSVSFVIDNIAMSRGREISLPQFDIKGVEVLKGPQALFFGKNTTGGLISVTSNGPTDEFHAGIKGGYGFKARERYVEAFVSGPVSDTVRARLAGRYSKSDGAFVNTAAASYTNYIPGQFRTRNSDRRGFAESYGLRGTVDAQVSDGFKIELKAGLSSVVDGGPTDTLERICGGGRTTPLPSTLAPGAVFPTSPNTDCRIDGRADSSAIPVQVATTGYRFARDGKLYADFKSQFVALTGTIESDPFDVTSVSGYYHFRQTDLNNVSGESYPAGFSQYADFEQFSEELRFQSKFDGPFNILFGAFYAHGKFVFNTDAYIAPLPLDPINNTYTTFKRDNGFTTDSLSFFAEGTLNLSQQLELSGGARYSKESRKSYQRSLPAHIGFAAAFPGGIALNDKYDEGNLSPQVTLRYKPSTDLTLYAAYKQGFKAGGFNISQVLTPVSNVAAGRYKSETAEGAEIGLRALLLDRRLSFNLTAYHYDYSDLQVQFFDPTTVSLTAGNAGKLRTQGVEADLNLRVPGIDGLSLRGAAAYNDAKYRDFIGQCYPGQTIANGCNLLPAGGVFNGQNYSGRTPPKAPHFAGRAGFTYEAPIGETMSLRMNGDVSYTSKYNFTDALRPDAFQKGFAKVDASVSLSGKDDLWTVSVIGRNLTNRLVVTAANDIPFVGGTGTGTTSGTLADMSAFVDNPREIFVEVGFKF</sequence>
<dbReference type="Pfam" id="PF07715">
    <property type="entry name" value="Plug"/>
    <property type="match status" value="1"/>
</dbReference>
<dbReference type="InterPro" id="IPR000531">
    <property type="entry name" value="Beta-barrel_TonB"/>
</dbReference>
<name>A0A7W7AA21_9SPHN</name>
<dbReference type="PANTHER" id="PTHR32552:SF81">
    <property type="entry name" value="TONB-DEPENDENT OUTER MEMBRANE RECEPTOR"/>
    <property type="match status" value="1"/>
</dbReference>
<dbReference type="EMBL" id="JACHOA010000002">
    <property type="protein sequence ID" value="MBB4613027.1"/>
    <property type="molecule type" value="Genomic_DNA"/>
</dbReference>
<keyword evidence="5 11" id="KW-0812">Transmembrane</keyword>
<keyword evidence="3 11" id="KW-1134">Transmembrane beta strand</keyword>
<evidence type="ECO:0000259" key="15">
    <source>
        <dbReference type="Pfam" id="PF07715"/>
    </source>
</evidence>
<evidence type="ECO:0000313" key="16">
    <source>
        <dbReference type="EMBL" id="MBB4613027.1"/>
    </source>
</evidence>
<keyword evidence="6" id="KW-0408">Iron</keyword>
<gene>
    <name evidence="16" type="ORF">GGR37_001286</name>
</gene>
<evidence type="ECO:0000256" key="8">
    <source>
        <dbReference type="ARBA" id="ARBA00023077"/>
    </source>
</evidence>
<keyword evidence="13" id="KW-0732">Signal</keyword>
<dbReference type="Gene3D" id="2.40.170.20">
    <property type="entry name" value="TonB-dependent receptor, beta-barrel domain"/>
    <property type="match status" value="2"/>
</dbReference>
<evidence type="ECO:0000256" key="2">
    <source>
        <dbReference type="ARBA" id="ARBA00022448"/>
    </source>
</evidence>
<dbReference type="Pfam" id="PF00593">
    <property type="entry name" value="TonB_dep_Rec_b-barrel"/>
    <property type="match status" value="1"/>
</dbReference>
<evidence type="ECO:0000256" key="6">
    <source>
        <dbReference type="ARBA" id="ARBA00023004"/>
    </source>
</evidence>